<dbReference type="PANTHER" id="PTHR42776:SF27">
    <property type="entry name" value="DIPEPTIDYL PEPTIDASE FAMILY MEMBER 6"/>
    <property type="match status" value="1"/>
</dbReference>
<dbReference type="PANTHER" id="PTHR42776">
    <property type="entry name" value="SERINE PEPTIDASE S9 FAMILY MEMBER"/>
    <property type="match status" value="1"/>
</dbReference>
<organism evidence="5 6">
    <name type="scientific">Candidatus Copromonas faecavium</name>
    <name type="common">nom. illeg.</name>
    <dbReference type="NCBI Taxonomy" id="2840740"/>
    <lineage>
        <taxon>Bacteria</taxon>
        <taxon>Bacillati</taxon>
        <taxon>Bacillota</taxon>
        <taxon>Clostridia</taxon>
        <taxon>Lachnospirales</taxon>
        <taxon>Lachnospiraceae</taxon>
        <taxon>Candidatus Copromonas (nom. illeg.)</taxon>
    </lineage>
</organism>
<evidence type="ECO:0000313" key="5">
    <source>
        <dbReference type="EMBL" id="HIR04761.1"/>
    </source>
</evidence>
<name>A0A9D1A2E7_9FIRM</name>
<keyword evidence="2" id="KW-0645">Protease</keyword>
<evidence type="ECO:0000256" key="2">
    <source>
        <dbReference type="ARBA" id="ARBA00022670"/>
    </source>
</evidence>
<keyword evidence="3" id="KW-0378">Hydrolase</keyword>
<evidence type="ECO:0000256" key="1">
    <source>
        <dbReference type="ARBA" id="ARBA00010040"/>
    </source>
</evidence>
<dbReference type="AlphaFoldDB" id="A0A9D1A2E7"/>
<reference evidence="5" key="2">
    <citation type="journal article" date="2021" name="PeerJ">
        <title>Extensive microbial diversity within the chicken gut microbiome revealed by metagenomics and culture.</title>
        <authorList>
            <person name="Gilroy R."/>
            <person name="Ravi A."/>
            <person name="Getino M."/>
            <person name="Pursley I."/>
            <person name="Horton D.L."/>
            <person name="Alikhan N.F."/>
            <person name="Baker D."/>
            <person name="Gharbi K."/>
            <person name="Hall N."/>
            <person name="Watson M."/>
            <person name="Adriaenssens E.M."/>
            <person name="Foster-Nyarko E."/>
            <person name="Jarju S."/>
            <person name="Secka A."/>
            <person name="Antonio M."/>
            <person name="Oren A."/>
            <person name="Chaudhuri R.R."/>
            <person name="La Ragione R."/>
            <person name="Hildebrand F."/>
            <person name="Pallen M.J."/>
        </authorList>
    </citation>
    <scope>NUCLEOTIDE SEQUENCE</scope>
    <source>
        <strain evidence="5">CHK180-2868</strain>
    </source>
</reference>
<comment type="similarity">
    <text evidence="1">Belongs to the peptidase S9C family.</text>
</comment>
<comment type="caution">
    <text evidence="5">The sequence shown here is derived from an EMBL/GenBank/DDBJ whole genome shotgun (WGS) entry which is preliminary data.</text>
</comment>
<accession>A0A9D1A2E7</accession>
<dbReference type="FunFam" id="3.40.50.1820:FF:000028">
    <property type="entry name" value="S9 family peptidase"/>
    <property type="match status" value="1"/>
</dbReference>
<dbReference type="InterPro" id="IPR001375">
    <property type="entry name" value="Peptidase_S9_cat"/>
</dbReference>
<protein>
    <submittedName>
        <fullName evidence="5">S9 family peptidase</fullName>
    </submittedName>
</protein>
<dbReference type="SUPFAM" id="SSF53474">
    <property type="entry name" value="alpha/beta-Hydrolases"/>
    <property type="match status" value="1"/>
</dbReference>
<dbReference type="InterPro" id="IPR029058">
    <property type="entry name" value="AB_hydrolase_fold"/>
</dbReference>
<gene>
    <name evidence="5" type="ORF">IAB28_02170</name>
</gene>
<feature type="domain" description="Peptidase S9 prolyl oligopeptidase catalytic" evidence="4">
    <location>
        <begin position="449"/>
        <end position="659"/>
    </location>
</feature>
<dbReference type="Gene3D" id="3.40.50.1820">
    <property type="entry name" value="alpha/beta hydrolase"/>
    <property type="match status" value="1"/>
</dbReference>
<dbReference type="Pfam" id="PF00326">
    <property type="entry name" value="Peptidase_S9"/>
    <property type="match status" value="1"/>
</dbReference>
<reference evidence="5" key="1">
    <citation type="submission" date="2020-10" db="EMBL/GenBank/DDBJ databases">
        <authorList>
            <person name="Gilroy R."/>
        </authorList>
    </citation>
    <scope>NUCLEOTIDE SEQUENCE</scope>
    <source>
        <strain evidence="5">CHK180-2868</strain>
    </source>
</reference>
<dbReference type="GO" id="GO:0006508">
    <property type="term" value="P:proteolysis"/>
    <property type="evidence" value="ECO:0007669"/>
    <property type="project" value="UniProtKB-KW"/>
</dbReference>
<evidence type="ECO:0000259" key="4">
    <source>
        <dbReference type="Pfam" id="PF00326"/>
    </source>
</evidence>
<dbReference type="EMBL" id="DVGC01000008">
    <property type="protein sequence ID" value="HIR04761.1"/>
    <property type="molecule type" value="Genomic_DNA"/>
</dbReference>
<dbReference type="SUPFAM" id="SSF82171">
    <property type="entry name" value="DPP6 N-terminal domain-like"/>
    <property type="match status" value="1"/>
</dbReference>
<evidence type="ECO:0000256" key="3">
    <source>
        <dbReference type="ARBA" id="ARBA00022801"/>
    </source>
</evidence>
<dbReference type="Gene3D" id="2.120.10.30">
    <property type="entry name" value="TolB, C-terminal domain"/>
    <property type="match status" value="1"/>
</dbReference>
<dbReference type="GO" id="GO:0004252">
    <property type="term" value="F:serine-type endopeptidase activity"/>
    <property type="evidence" value="ECO:0007669"/>
    <property type="project" value="TreeGrafter"/>
</dbReference>
<dbReference type="InterPro" id="IPR011042">
    <property type="entry name" value="6-blade_b-propeller_TolB-like"/>
</dbReference>
<sequence>MKQIGINDFTYYNYPTGMTISPDGKHGIIAVVNANEERNCYDSCLWLYDMENGTCRKLTNGKKERNFIWLDSETVLFLSDREKRHQEEIKKGEDWSCFYRISIHGGEAEFAFEVPYKVQKMKLAGKKLVLTIKYDYQKPDFAHMEEEEKKKAFKQWEEEKDYEVFDELPFWANGQGIVNKKRSRLAIYDMESGETRIVSPDYENVEGVWVEEGDKILYISSLYTDKKDVYQGLKMYTISSDQLETIVEQKDMSIDYACILKGKITFFGSYMKDYGFNENDKLYTVEKGVVTLLADYDDSIHNSICCDCKFDDGASAVHDENYIYFIATLRKQSVIRWFDAAGHMETLVDRQGSVHSLALLGDKIYYPAMRDMGLTEIYCFDGTEEKKLTSFNDAVMAERTVCPVEEFTFTCQGLELDGYVMKPVNFDPAKKYPGILTVHGGPRATFGPTFFHESQVFANAGYFVFFTNPLGSDGRGNEFADITGKHGGIDFDCCMAMTDEVLKRYPQIDEKRLGIMGGSYGGFMTNWAIGNTTRFAAACSQRSIANWISKCMTTDIGYYFNMDQLKADPWTSPEKMWEHSPLKYADMAKTPTLFIQSDEDYRCWMGDALQMFSALKYFGVESRVCLFHGENHELSRSGKPKHRIRRMTEMMNWFDRYLKD</sequence>
<dbReference type="Proteomes" id="UP000824250">
    <property type="component" value="Unassembled WGS sequence"/>
</dbReference>
<proteinExistence type="inferred from homology"/>
<evidence type="ECO:0000313" key="6">
    <source>
        <dbReference type="Proteomes" id="UP000824250"/>
    </source>
</evidence>